<keyword evidence="1 3" id="KW-0863">Zinc-finger</keyword>
<keyword evidence="2" id="KW-0862">Zinc</keyword>
<dbReference type="InterPro" id="IPR001841">
    <property type="entry name" value="Znf_RING"/>
</dbReference>
<dbReference type="GO" id="GO:0008270">
    <property type="term" value="F:zinc ion binding"/>
    <property type="evidence" value="ECO:0007669"/>
    <property type="project" value="UniProtKB-KW"/>
</dbReference>
<dbReference type="InterPro" id="IPR013083">
    <property type="entry name" value="Znf_RING/FYVE/PHD"/>
</dbReference>
<dbReference type="AlphaFoldDB" id="B4M7I1"/>
<accession>B4M7I1</accession>
<dbReference type="InterPro" id="IPR051826">
    <property type="entry name" value="E3_ubiquitin-ligase_domain"/>
</dbReference>
<dbReference type="PROSITE" id="PS50089">
    <property type="entry name" value="ZF_RING_2"/>
    <property type="match status" value="1"/>
</dbReference>
<evidence type="ECO:0000256" key="2">
    <source>
        <dbReference type="ARBA" id="ARBA00022833"/>
    </source>
</evidence>
<gene>
    <name evidence="6" type="primary">Dvir\GJ16446</name>
    <name evidence="6" type="ORF">Dvir_GJ16446</name>
</gene>
<dbReference type="PhylomeDB" id="B4M7I1"/>
<keyword evidence="4" id="KW-0472">Membrane</keyword>
<sequence length="147" mass="17412">MDPLEDFTIICLLASLVAPAILIIILGLYRLTGCLGYYKLKWEFVRLPYKTLCTICLESAKDGGLAAAYRLPCGHWFHKNCLYVWLYRHNNCPNCRRIIGYWNGRQIEPVLGYQPYIYLDEARLDNRRPRALWPYRPPIYTRRFVYT</sequence>
<dbReference type="GO" id="GO:0006511">
    <property type="term" value="P:ubiquitin-dependent protein catabolic process"/>
    <property type="evidence" value="ECO:0007669"/>
    <property type="project" value="TreeGrafter"/>
</dbReference>
<name>B4M7I1_DROVI</name>
<dbReference type="Gene3D" id="3.30.40.10">
    <property type="entry name" value="Zinc/RING finger domain, C3HC4 (zinc finger)"/>
    <property type="match status" value="1"/>
</dbReference>
<reference evidence="6 7" key="1">
    <citation type="journal article" date="2007" name="Nature">
        <title>Evolution of genes and genomes on the Drosophila phylogeny.</title>
        <authorList>
            <consortium name="Drosophila 12 Genomes Consortium"/>
            <person name="Clark A.G."/>
            <person name="Eisen M.B."/>
            <person name="Smith D.R."/>
            <person name="Bergman C.M."/>
            <person name="Oliver B."/>
            <person name="Markow T.A."/>
            <person name="Kaufman T.C."/>
            <person name="Kellis M."/>
            <person name="Gelbart W."/>
            <person name="Iyer V.N."/>
            <person name="Pollard D.A."/>
            <person name="Sackton T.B."/>
            <person name="Larracuente A.M."/>
            <person name="Singh N.D."/>
            <person name="Abad J.P."/>
            <person name="Abt D.N."/>
            <person name="Adryan B."/>
            <person name="Aguade M."/>
            <person name="Akashi H."/>
            <person name="Anderson W.W."/>
            <person name="Aquadro C.F."/>
            <person name="Ardell D.H."/>
            <person name="Arguello R."/>
            <person name="Artieri C.G."/>
            <person name="Barbash D.A."/>
            <person name="Barker D."/>
            <person name="Barsanti P."/>
            <person name="Batterham P."/>
            <person name="Batzoglou S."/>
            <person name="Begun D."/>
            <person name="Bhutkar A."/>
            <person name="Blanco E."/>
            <person name="Bosak S.A."/>
            <person name="Bradley R.K."/>
            <person name="Brand A.D."/>
            <person name="Brent M.R."/>
            <person name="Brooks A.N."/>
            <person name="Brown R.H."/>
            <person name="Butlin R.K."/>
            <person name="Caggese C."/>
            <person name="Calvi B.R."/>
            <person name="Bernardo de Carvalho A."/>
            <person name="Caspi A."/>
            <person name="Castrezana S."/>
            <person name="Celniker S.E."/>
            <person name="Chang J.L."/>
            <person name="Chapple C."/>
            <person name="Chatterji S."/>
            <person name="Chinwalla A."/>
            <person name="Civetta A."/>
            <person name="Clifton S.W."/>
            <person name="Comeron J.M."/>
            <person name="Costello J.C."/>
            <person name="Coyne J.A."/>
            <person name="Daub J."/>
            <person name="David R.G."/>
            <person name="Delcher A.L."/>
            <person name="Delehaunty K."/>
            <person name="Do C.B."/>
            <person name="Ebling H."/>
            <person name="Edwards K."/>
            <person name="Eickbush T."/>
            <person name="Evans J.D."/>
            <person name="Filipski A."/>
            <person name="Findeiss S."/>
            <person name="Freyhult E."/>
            <person name="Fulton L."/>
            <person name="Fulton R."/>
            <person name="Garcia A.C."/>
            <person name="Gardiner A."/>
            <person name="Garfield D.A."/>
            <person name="Garvin B.E."/>
            <person name="Gibson G."/>
            <person name="Gilbert D."/>
            <person name="Gnerre S."/>
            <person name="Godfrey J."/>
            <person name="Good R."/>
            <person name="Gotea V."/>
            <person name="Gravely B."/>
            <person name="Greenberg A.J."/>
            <person name="Griffiths-Jones S."/>
            <person name="Gross S."/>
            <person name="Guigo R."/>
            <person name="Gustafson E.A."/>
            <person name="Haerty W."/>
            <person name="Hahn M.W."/>
            <person name="Halligan D.L."/>
            <person name="Halpern A.L."/>
            <person name="Halter G.M."/>
            <person name="Han M.V."/>
            <person name="Heger A."/>
            <person name="Hillier L."/>
            <person name="Hinrichs A.S."/>
            <person name="Holmes I."/>
            <person name="Hoskins R.A."/>
            <person name="Hubisz M.J."/>
            <person name="Hultmark D."/>
            <person name="Huntley M.A."/>
            <person name="Jaffe D.B."/>
            <person name="Jagadeeshan S."/>
            <person name="Jeck W.R."/>
            <person name="Johnson J."/>
            <person name="Jones C.D."/>
            <person name="Jordan W.C."/>
            <person name="Karpen G.H."/>
            <person name="Kataoka E."/>
            <person name="Keightley P.D."/>
            <person name="Kheradpour P."/>
            <person name="Kirkness E.F."/>
            <person name="Koerich L.B."/>
            <person name="Kristiansen K."/>
            <person name="Kudrna D."/>
            <person name="Kulathinal R.J."/>
            <person name="Kumar S."/>
            <person name="Kwok R."/>
            <person name="Lander E."/>
            <person name="Langley C.H."/>
            <person name="Lapoint R."/>
            <person name="Lazzaro B.P."/>
            <person name="Lee S.J."/>
            <person name="Levesque L."/>
            <person name="Li R."/>
            <person name="Lin C.F."/>
            <person name="Lin M.F."/>
            <person name="Lindblad-Toh K."/>
            <person name="Llopart A."/>
            <person name="Long M."/>
            <person name="Low L."/>
            <person name="Lozovsky E."/>
            <person name="Lu J."/>
            <person name="Luo M."/>
            <person name="Machado C.A."/>
            <person name="Makalowski W."/>
            <person name="Marzo M."/>
            <person name="Matsuda M."/>
            <person name="Matzkin L."/>
            <person name="McAllister B."/>
            <person name="McBride C.S."/>
            <person name="McKernan B."/>
            <person name="McKernan K."/>
            <person name="Mendez-Lago M."/>
            <person name="Minx P."/>
            <person name="Mollenhauer M.U."/>
            <person name="Montooth K."/>
            <person name="Mount S.M."/>
            <person name="Mu X."/>
            <person name="Myers E."/>
            <person name="Negre B."/>
            <person name="Newfeld S."/>
            <person name="Nielsen R."/>
            <person name="Noor M.A."/>
            <person name="O'Grady P."/>
            <person name="Pachter L."/>
            <person name="Papaceit M."/>
            <person name="Parisi M.J."/>
            <person name="Parisi M."/>
            <person name="Parts L."/>
            <person name="Pedersen J.S."/>
            <person name="Pesole G."/>
            <person name="Phillippy A.M."/>
            <person name="Ponting C.P."/>
            <person name="Pop M."/>
            <person name="Porcelli D."/>
            <person name="Powell J.R."/>
            <person name="Prohaska S."/>
            <person name="Pruitt K."/>
            <person name="Puig M."/>
            <person name="Quesneville H."/>
            <person name="Ram K.R."/>
            <person name="Rand D."/>
            <person name="Rasmussen M.D."/>
            <person name="Reed L.K."/>
            <person name="Reenan R."/>
            <person name="Reily A."/>
            <person name="Remington K.A."/>
            <person name="Rieger T.T."/>
            <person name="Ritchie M.G."/>
            <person name="Robin C."/>
            <person name="Rogers Y.H."/>
            <person name="Rohde C."/>
            <person name="Rozas J."/>
            <person name="Rubenfield M.J."/>
            <person name="Ruiz A."/>
            <person name="Russo S."/>
            <person name="Salzberg S.L."/>
            <person name="Sanchez-Gracia A."/>
            <person name="Saranga D.J."/>
            <person name="Sato H."/>
            <person name="Schaeffer S.W."/>
            <person name="Schatz M.C."/>
            <person name="Schlenke T."/>
            <person name="Schwartz R."/>
            <person name="Segarra C."/>
            <person name="Singh R.S."/>
            <person name="Sirot L."/>
            <person name="Sirota M."/>
            <person name="Sisneros N.B."/>
            <person name="Smith C.D."/>
            <person name="Smith T.F."/>
            <person name="Spieth J."/>
            <person name="Stage D.E."/>
            <person name="Stark A."/>
            <person name="Stephan W."/>
            <person name="Strausberg R.L."/>
            <person name="Strempel S."/>
            <person name="Sturgill D."/>
            <person name="Sutton G."/>
            <person name="Sutton G.G."/>
            <person name="Tao W."/>
            <person name="Teichmann S."/>
            <person name="Tobari Y.N."/>
            <person name="Tomimura Y."/>
            <person name="Tsolas J.M."/>
            <person name="Valente V.L."/>
            <person name="Venter E."/>
            <person name="Venter J.C."/>
            <person name="Vicario S."/>
            <person name="Vieira F.G."/>
            <person name="Vilella A.J."/>
            <person name="Villasante A."/>
            <person name="Walenz B."/>
            <person name="Wang J."/>
            <person name="Wasserman M."/>
            <person name="Watts T."/>
            <person name="Wilson D."/>
            <person name="Wilson R.K."/>
            <person name="Wing R.A."/>
            <person name="Wolfner M.F."/>
            <person name="Wong A."/>
            <person name="Wong G.K."/>
            <person name="Wu C.I."/>
            <person name="Wu G."/>
            <person name="Yamamoto D."/>
            <person name="Yang H.P."/>
            <person name="Yang S.P."/>
            <person name="Yorke J.A."/>
            <person name="Yoshida K."/>
            <person name="Zdobnov E."/>
            <person name="Zhang P."/>
            <person name="Zhang Y."/>
            <person name="Zimin A.V."/>
            <person name="Baldwin J."/>
            <person name="Abdouelleil A."/>
            <person name="Abdulkadir J."/>
            <person name="Abebe A."/>
            <person name="Abera B."/>
            <person name="Abreu J."/>
            <person name="Acer S.C."/>
            <person name="Aftuck L."/>
            <person name="Alexander A."/>
            <person name="An P."/>
            <person name="Anderson E."/>
            <person name="Anderson S."/>
            <person name="Arachi H."/>
            <person name="Azer M."/>
            <person name="Bachantsang P."/>
            <person name="Barry A."/>
            <person name="Bayul T."/>
            <person name="Berlin A."/>
            <person name="Bessette D."/>
            <person name="Bloom T."/>
            <person name="Blye J."/>
            <person name="Boguslavskiy L."/>
            <person name="Bonnet C."/>
            <person name="Boukhgalter B."/>
            <person name="Bourzgui I."/>
            <person name="Brown A."/>
            <person name="Cahill P."/>
            <person name="Channer S."/>
            <person name="Cheshatsang Y."/>
            <person name="Chuda L."/>
            <person name="Citroen M."/>
            <person name="Collymore A."/>
            <person name="Cooke P."/>
            <person name="Costello M."/>
            <person name="D'Aco K."/>
            <person name="Daza R."/>
            <person name="De Haan G."/>
            <person name="DeGray S."/>
            <person name="DeMaso C."/>
            <person name="Dhargay N."/>
            <person name="Dooley K."/>
            <person name="Dooley E."/>
            <person name="Doricent M."/>
            <person name="Dorje P."/>
            <person name="Dorjee K."/>
            <person name="Dupes A."/>
            <person name="Elong R."/>
            <person name="Falk J."/>
            <person name="Farina A."/>
            <person name="Faro S."/>
            <person name="Ferguson D."/>
            <person name="Fisher S."/>
            <person name="Foley C.D."/>
            <person name="Franke A."/>
            <person name="Friedrich D."/>
            <person name="Gadbois L."/>
            <person name="Gearin G."/>
            <person name="Gearin C.R."/>
            <person name="Giannoukos G."/>
            <person name="Goode T."/>
            <person name="Graham J."/>
            <person name="Grandbois E."/>
            <person name="Grewal S."/>
            <person name="Gyaltsen K."/>
            <person name="Hafez N."/>
            <person name="Hagos B."/>
            <person name="Hall J."/>
            <person name="Henson C."/>
            <person name="Hollinger A."/>
            <person name="Honan T."/>
            <person name="Huard M.D."/>
            <person name="Hughes L."/>
            <person name="Hurhula B."/>
            <person name="Husby M.E."/>
            <person name="Kamat A."/>
            <person name="Kanga B."/>
            <person name="Kashin S."/>
            <person name="Khazanovich D."/>
            <person name="Kisner P."/>
            <person name="Lance K."/>
            <person name="Lara M."/>
            <person name="Lee W."/>
            <person name="Lennon N."/>
            <person name="Letendre F."/>
            <person name="LeVine R."/>
            <person name="Lipovsky A."/>
            <person name="Liu X."/>
            <person name="Liu J."/>
            <person name="Liu S."/>
            <person name="Lokyitsang T."/>
            <person name="Lokyitsang Y."/>
            <person name="Lubonja R."/>
            <person name="Lui A."/>
            <person name="MacDonald P."/>
            <person name="Magnisalis V."/>
            <person name="Maru K."/>
            <person name="Matthews C."/>
            <person name="McCusker W."/>
            <person name="McDonough S."/>
            <person name="Mehta T."/>
            <person name="Meldrim J."/>
            <person name="Meneus L."/>
            <person name="Mihai O."/>
            <person name="Mihalev A."/>
            <person name="Mihova T."/>
            <person name="Mittelman R."/>
            <person name="Mlenga V."/>
            <person name="Montmayeur A."/>
            <person name="Mulrain L."/>
            <person name="Navidi A."/>
            <person name="Naylor J."/>
            <person name="Negash T."/>
            <person name="Nguyen T."/>
            <person name="Nguyen N."/>
            <person name="Nicol R."/>
            <person name="Norbu C."/>
            <person name="Norbu N."/>
            <person name="Novod N."/>
            <person name="O'Neill B."/>
            <person name="Osman S."/>
            <person name="Markiewicz E."/>
            <person name="Oyono O.L."/>
            <person name="Patti C."/>
            <person name="Phunkhang P."/>
            <person name="Pierre F."/>
            <person name="Priest M."/>
            <person name="Raghuraman S."/>
            <person name="Rege F."/>
            <person name="Reyes R."/>
            <person name="Rise C."/>
            <person name="Rogov P."/>
            <person name="Ross K."/>
            <person name="Ryan E."/>
            <person name="Settipalli S."/>
            <person name="Shea T."/>
            <person name="Sherpa N."/>
            <person name="Shi L."/>
            <person name="Shih D."/>
            <person name="Sparrow T."/>
            <person name="Spaulding J."/>
            <person name="Stalker J."/>
            <person name="Stange-Thomann N."/>
            <person name="Stavropoulos S."/>
            <person name="Stone C."/>
            <person name="Strader C."/>
            <person name="Tesfaye S."/>
            <person name="Thomson T."/>
            <person name="Thoulutsang Y."/>
            <person name="Thoulutsang D."/>
            <person name="Topham K."/>
            <person name="Topping I."/>
            <person name="Tsamla T."/>
            <person name="Vassiliev H."/>
            <person name="Vo A."/>
            <person name="Wangchuk T."/>
            <person name="Wangdi T."/>
            <person name="Weiand M."/>
            <person name="Wilkinson J."/>
            <person name="Wilson A."/>
            <person name="Yadav S."/>
            <person name="Young G."/>
            <person name="Yu Q."/>
            <person name="Zembek L."/>
            <person name="Zhong D."/>
            <person name="Zimmer A."/>
            <person name="Zwirko Z."/>
            <person name="Jaffe D.B."/>
            <person name="Alvarez P."/>
            <person name="Brockman W."/>
            <person name="Butler J."/>
            <person name="Chin C."/>
            <person name="Gnerre S."/>
            <person name="Grabherr M."/>
            <person name="Kleber M."/>
            <person name="Mauceli E."/>
            <person name="MacCallum I."/>
        </authorList>
    </citation>
    <scope>NUCLEOTIDE SEQUENCE [LARGE SCALE GENOMIC DNA]</scope>
    <source>
        <strain evidence="7">Tucson 15010-1051.87</strain>
    </source>
</reference>
<dbReference type="OrthoDB" id="1925699at2759"/>
<dbReference type="PANTHER" id="PTHR22765:SF434">
    <property type="entry name" value="GB|AAD18119.1-RELATED"/>
    <property type="match status" value="1"/>
</dbReference>
<feature type="domain" description="RING-type" evidence="5">
    <location>
        <begin position="53"/>
        <end position="96"/>
    </location>
</feature>
<keyword evidence="4" id="KW-1133">Transmembrane helix</keyword>
<keyword evidence="1 3" id="KW-0479">Metal-binding</keyword>
<dbReference type="SUPFAM" id="SSF57850">
    <property type="entry name" value="RING/U-box"/>
    <property type="match status" value="1"/>
</dbReference>
<dbReference type="InParanoid" id="B4M7I1"/>
<dbReference type="HOGENOM" id="CLU_1770032_0_0_1"/>
<dbReference type="GO" id="GO:0061630">
    <property type="term" value="F:ubiquitin protein ligase activity"/>
    <property type="evidence" value="ECO:0007669"/>
    <property type="project" value="TreeGrafter"/>
</dbReference>
<evidence type="ECO:0000256" key="3">
    <source>
        <dbReference type="PROSITE-ProRule" id="PRU00175"/>
    </source>
</evidence>
<keyword evidence="7" id="KW-1185">Reference proteome</keyword>
<dbReference type="PANTHER" id="PTHR22765">
    <property type="entry name" value="RING FINGER AND PROTEASE ASSOCIATED DOMAIN-CONTAINING"/>
    <property type="match status" value="1"/>
</dbReference>
<keyword evidence="4" id="KW-0812">Transmembrane</keyword>
<protein>
    <recommendedName>
        <fullName evidence="5">RING-type domain-containing protein</fullName>
    </recommendedName>
</protein>
<evidence type="ECO:0000313" key="6">
    <source>
        <dbReference type="EMBL" id="EDW62748.1"/>
    </source>
</evidence>
<proteinExistence type="predicted"/>
<evidence type="ECO:0000313" key="7">
    <source>
        <dbReference type="Proteomes" id="UP000008792"/>
    </source>
</evidence>
<dbReference type="Pfam" id="PF13639">
    <property type="entry name" value="zf-RING_2"/>
    <property type="match status" value="1"/>
</dbReference>
<dbReference type="KEGG" id="dvi:6633584"/>
<feature type="transmembrane region" description="Helical" evidence="4">
    <location>
        <begin position="6"/>
        <end position="29"/>
    </location>
</feature>
<dbReference type="SMART" id="SM00184">
    <property type="entry name" value="RING"/>
    <property type="match status" value="1"/>
</dbReference>
<dbReference type="EMBL" id="CH940653">
    <property type="protein sequence ID" value="EDW62748.1"/>
    <property type="molecule type" value="Genomic_DNA"/>
</dbReference>
<organism evidence="6 7">
    <name type="scientific">Drosophila virilis</name>
    <name type="common">Fruit fly</name>
    <dbReference type="NCBI Taxonomy" id="7244"/>
    <lineage>
        <taxon>Eukaryota</taxon>
        <taxon>Metazoa</taxon>
        <taxon>Ecdysozoa</taxon>
        <taxon>Arthropoda</taxon>
        <taxon>Hexapoda</taxon>
        <taxon>Insecta</taxon>
        <taxon>Pterygota</taxon>
        <taxon>Neoptera</taxon>
        <taxon>Endopterygota</taxon>
        <taxon>Diptera</taxon>
        <taxon>Brachycera</taxon>
        <taxon>Muscomorpha</taxon>
        <taxon>Ephydroidea</taxon>
        <taxon>Drosophilidae</taxon>
        <taxon>Drosophila</taxon>
    </lineage>
</organism>
<dbReference type="STRING" id="7244.B4M7I1"/>
<evidence type="ECO:0000259" key="5">
    <source>
        <dbReference type="PROSITE" id="PS50089"/>
    </source>
</evidence>
<dbReference type="eggNOG" id="KOG0800">
    <property type="taxonomic scope" value="Eukaryota"/>
</dbReference>
<evidence type="ECO:0000256" key="4">
    <source>
        <dbReference type="SAM" id="Phobius"/>
    </source>
</evidence>
<evidence type="ECO:0000256" key="1">
    <source>
        <dbReference type="ARBA" id="ARBA00022771"/>
    </source>
</evidence>
<dbReference type="Proteomes" id="UP000008792">
    <property type="component" value="Unassembled WGS sequence"/>
</dbReference>